<keyword evidence="2 11" id="KW-0808">Transferase</keyword>
<dbReference type="AlphaFoldDB" id="A0A317XJH8"/>
<dbReference type="EC" id="2.3.1.225" evidence="11"/>
<gene>
    <name evidence="14" type="ORF">BCV70DRAFT_201758</name>
</gene>
<evidence type="ECO:0000256" key="12">
    <source>
        <dbReference type="SAM" id="MobiDB-lite"/>
    </source>
</evidence>
<evidence type="ECO:0000313" key="14">
    <source>
        <dbReference type="EMBL" id="PWY98444.1"/>
    </source>
</evidence>
<dbReference type="Proteomes" id="UP000246740">
    <property type="component" value="Unassembled WGS sequence"/>
</dbReference>
<feature type="region of interest" description="Disordered" evidence="12">
    <location>
        <begin position="707"/>
        <end position="732"/>
    </location>
</feature>
<feature type="region of interest" description="Disordered" evidence="12">
    <location>
        <begin position="1"/>
        <end position="38"/>
    </location>
</feature>
<protein>
    <recommendedName>
        <fullName evidence="11">Palmitoyltransferase</fullName>
        <ecNumber evidence="11">2.3.1.225</ecNumber>
    </recommendedName>
</protein>
<evidence type="ECO:0000256" key="11">
    <source>
        <dbReference type="RuleBase" id="RU079119"/>
    </source>
</evidence>
<dbReference type="InterPro" id="IPR001594">
    <property type="entry name" value="Palmitoyltrfase_DHHC"/>
</dbReference>
<dbReference type="STRING" id="1882483.A0A317XJH8"/>
<evidence type="ECO:0000256" key="1">
    <source>
        <dbReference type="ARBA" id="ARBA00004141"/>
    </source>
</evidence>
<accession>A0A317XJH8</accession>
<comment type="similarity">
    <text evidence="9">Belongs to the DHHC palmitoyltransferase family. PFA5 subfamily.</text>
</comment>
<evidence type="ECO:0000256" key="4">
    <source>
        <dbReference type="ARBA" id="ARBA00022989"/>
    </source>
</evidence>
<evidence type="ECO:0000256" key="7">
    <source>
        <dbReference type="ARBA" id="ARBA00023288"/>
    </source>
</evidence>
<keyword evidence="4 11" id="KW-1133">Transmembrane helix</keyword>
<dbReference type="OrthoDB" id="1436450at2759"/>
<dbReference type="PANTHER" id="PTHR22883">
    <property type="entry name" value="ZINC FINGER DHHC DOMAIN CONTAINING PROTEIN"/>
    <property type="match status" value="1"/>
</dbReference>
<feature type="transmembrane region" description="Helical" evidence="11">
    <location>
        <begin position="480"/>
        <end position="503"/>
    </location>
</feature>
<dbReference type="InParanoid" id="A0A317XJH8"/>
<proteinExistence type="inferred from homology"/>
<keyword evidence="8 11" id="KW-0012">Acyltransferase</keyword>
<feature type="domain" description="Palmitoyltransferase DHHC" evidence="13">
    <location>
        <begin position="434"/>
        <end position="560"/>
    </location>
</feature>
<dbReference type="GO" id="GO:0006612">
    <property type="term" value="P:protein targeting to membrane"/>
    <property type="evidence" value="ECO:0007669"/>
    <property type="project" value="TreeGrafter"/>
</dbReference>
<reference evidence="14 15" key="1">
    <citation type="journal article" date="2018" name="Mol. Biol. Evol.">
        <title>Broad Genomic Sampling Reveals a Smut Pathogenic Ancestry of the Fungal Clade Ustilaginomycotina.</title>
        <authorList>
            <person name="Kijpornyongpan T."/>
            <person name="Mondo S.J."/>
            <person name="Barry K."/>
            <person name="Sandor L."/>
            <person name="Lee J."/>
            <person name="Lipzen A."/>
            <person name="Pangilinan J."/>
            <person name="LaButti K."/>
            <person name="Hainaut M."/>
            <person name="Henrissat B."/>
            <person name="Grigoriev I.V."/>
            <person name="Spatafora J.W."/>
            <person name="Aime M.C."/>
        </authorList>
    </citation>
    <scope>NUCLEOTIDE SEQUENCE [LARGE SCALE GENOMIC DNA]</scope>
    <source>
        <strain evidence="14 15">MCA 3645</strain>
    </source>
</reference>
<evidence type="ECO:0000256" key="8">
    <source>
        <dbReference type="ARBA" id="ARBA00023315"/>
    </source>
</evidence>
<dbReference type="GO" id="GO:0016020">
    <property type="term" value="C:membrane"/>
    <property type="evidence" value="ECO:0007669"/>
    <property type="project" value="UniProtKB-SubCell"/>
</dbReference>
<dbReference type="PROSITE" id="PS50216">
    <property type="entry name" value="DHHC"/>
    <property type="match status" value="1"/>
</dbReference>
<feature type="compositionally biased region" description="Low complexity" evidence="12">
    <location>
        <begin position="661"/>
        <end position="672"/>
    </location>
</feature>
<feature type="region of interest" description="Disordered" evidence="12">
    <location>
        <begin position="627"/>
        <end position="675"/>
    </location>
</feature>
<dbReference type="Pfam" id="PF01529">
    <property type="entry name" value="DHHC"/>
    <property type="match status" value="1"/>
</dbReference>
<feature type="region of interest" description="Disordered" evidence="12">
    <location>
        <begin position="316"/>
        <end position="391"/>
    </location>
</feature>
<evidence type="ECO:0000256" key="2">
    <source>
        <dbReference type="ARBA" id="ARBA00022679"/>
    </source>
</evidence>
<feature type="transmembrane region" description="Helical" evidence="11">
    <location>
        <begin position="524"/>
        <end position="549"/>
    </location>
</feature>
<evidence type="ECO:0000259" key="13">
    <source>
        <dbReference type="Pfam" id="PF01529"/>
    </source>
</evidence>
<feature type="compositionally biased region" description="Polar residues" evidence="12">
    <location>
        <begin position="627"/>
        <end position="654"/>
    </location>
</feature>
<dbReference type="GO" id="GO:0005794">
    <property type="term" value="C:Golgi apparatus"/>
    <property type="evidence" value="ECO:0007669"/>
    <property type="project" value="TreeGrafter"/>
</dbReference>
<comment type="catalytic activity">
    <reaction evidence="10 11">
        <text>L-cysteinyl-[protein] + hexadecanoyl-CoA = S-hexadecanoyl-L-cysteinyl-[protein] + CoA</text>
        <dbReference type="Rhea" id="RHEA:36683"/>
        <dbReference type="Rhea" id="RHEA-COMP:10131"/>
        <dbReference type="Rhea" id="RHEA-COMP:11032"/>
        <dbReference type="ChEBI" id="CHEBI:29950"/>
        <dbReference type="ChEBI" id="CHEBI:57287"/>
        <dbReference type="ChEBI" id="CHEBI:57379"/>
        <dbReference type="ChEBI" id="CHEBI:74151"/>
        <dbReference type="EC" id="2.3.1.225"/>
    </reaction>
</comment>
<feature type="compositionally biased region" description="Polar residues" evidence="12">
    <location>
        <begin position="1"/>
        <end position="24"/>
    </location>
</feature>
<evidence type="ECO:0000256" key="6">
    <source>
        <dbReference type="ARBA" id="ARBA00023139"/>
    </source>
</evidence>
<dbReference type="EMBL" id="KZ819198">
    <property type="protein sequence ID" value="PWY98444.1"/>
    <property type="molecule type" value="Genomic_DNA"/>
</dbReference>
<evidence type="ECO:0000256" key="5">
    <source>
        <dbReference type="ARBA" id="ARBA00023136"/>
    </source>
</evidence>
<feature type="compositionally biased region" description="Basic and acidic residues" evidence="12">
    <location>
        <begin position="721"/>
        <end position="732"/>
    </location>
</feature>
<evidence type="ECO:0000313" key="15">
    <source>
        <dbReference type="Proteomes" id="UP000246740"/>
    </source>
</evidence>
<keyword evidence="7" id="KW-0449">Lipoprotein</keyword>
<dbReference type="GO" id="GO:0005783">
    <property type="term" value="C:endoplasmic reticulum"/>
    <property type="evidence" value="ECO:0007669"/>
    <property type="project" value="TreeGrafter"/>
</dbReference>
<keyword evidence="3 11" id="KW-0812">Transmembrane</keyword>
<feature type="transmembrane region" description="Helical" evidence="11">
    <location>
        <begin position="134"/>
        <end position="155"/>
    </location>
</feature>
<keyword evidence="5 11" id="KW-0472">Membrane</keyword>
<evidence type="ECO:0000256" key="9">
    <source>
        <dbReference type="ARBA" id="ARBA00038298"/>
    </source>
</evidence>
<dbReference type="GO" id="GO:0019706">
    <property type="term" value="F:protein-cysteine S-palmitoyltransferase activity"/>
    <property type="evidence" value="ECO:0007669"/>
    <property type="project" value="UniProtKB-EC"/>
</dbReference>
<keyword evidence="6" id="KW-0564">Palmitate</keyword>
<evidence type="ECO:0000256" key="3">
    <source>
        <dbReference type="ARBA" id="ARBA00022692"/>
    </source>
</evidence>
<comment type="subcellular location">
    <subcellularLocation>
        <location evidence="1">Membrane</location>
        <topology evidence="1">Multi-pass membrane protein</topology>
    </subcellularLocation>
</comment>
<sequence>MGRETVASSDTDGPSGSAISTSSHTHVEHRYIEQPKMTTDVVKEDLPASHMPLQAGAVPPQIPTDTIATRQSTMPSNRNASERPPPPECMQNCLTSIEDCTANVARFNDRLELSRVNAQAERLETGDPLYVKKATVPLVFVILSWVFLAYVWRLCSRLIQQTPQGRVLGTRSEGVGLLVGFAILWLMAIAAYIRVISTGPGLVKDYVTESNPPIVNQQSGTPQWAVGVQPPVGPMPIANSRPQSGVADTTGAYPSSFPTSSSLAYPMFNADLEHFGGQRASNDSMRVLPGSVEPRHLSETKDSDFHVAAFGGASTHHNVASEQADASVADVEGRRDQQEPLSGPVASVDSEPQDPSLPGIVGPMGAGALAAAQGVREEEQQQQQRQTAPRPIDVAAAQSGQAQPNGMVAVPQSPSLWAAPQRRPPNDPAPLSDAAMYCHRCRRLKPPRAHHCRRCGTCVLKMDHHCPWVGGCVGAQNQRFFFVFVFWVTLLEWYTLISTAVYFHRGVRYVQTASSTLDWKVDGFLISLFPISAIFGIFTTALLVTHIYLMSRNMTTIEHMGISRISGRERVLVDRWFGMEANRDKSGFKNLKAKREMVREFDREWGGLSREGNLWWIGGRDELDFQNSSYSEPSQQHNQTNTDQLQHPEQSQLEKTSHHPQTATSTSRTQRQINGKGAWKTNLSLALGSNPLLWILPLGRTPKHAGLEYPRNPRFGQDGVWRPRSEWPPELR</sequence>
<dbReference type="InterPro" id="IPR039859">
    <property type="entry name" value="PFA4/ZDH16/20/ERF2-like"/>
</dbReference>
<feature type="transmembrane region" description="Helical" evidence="11">
    <location>
        <begin position="175"/>
        <end position="193"/>
    </location>
</feature>
<name>A0A317XJH8_9BASI</name>
<dbReference type="PANTHER" id="PTHR22883:SF23">
    <property type="entry name" value="PALMITOYLTRANSFERASE ZDHHC6"/>
    <property type="match status" value="1"/>
</dbReference>
<organism evidence="14 15">
    <name type="scientific">Testicularia cyperi</name>
    <dbReference type="NCBI Taxonomy" id="1882483"/>
    <lineage>
        <taxon>Eukaryota</taxon>
        <taxon>Fungi</taxon>
        <taxon>Dikarya</taxon>
        <taxon>Basidiomycota</taxon>
        <taxon>Ustilaginomycotina</taxon>
        <taxon>Ustilaginomycetes</taxon>
        <taxon>Ustilaginales</taxon>
        <taxon>Anthracoideaceae</taxon>
        <taxon>Testicularia</taxon>
    </lineage>
</organism>
<evidence type="ECO:0000256" key="10">
    <source>
        <dbReference type="ARBA" id="ARBA00048048"/>
    </source>
</evidence>
<keyword evidence="15" id="KW-1185">Reference proteome</keyword>
<comment type="domain">
    <text evidence="11">The DHHC domain is required for palmitoyltransferase activity.</text>
</comment>